<dbReference type="InterPro" id="IPR012337">
    <property type="entry name" value="RNaseH-like_sf"/>
</dbReference>
<dbReference type="InterPro" id="IPR022898">
    <property type="entry name" value="RNase_HII"/>
</dbReference>
<evidence type="ECO:0000256" key="3">
    <source>
        <dbReference type="ARBA" id="ARBA00004065"/>
    </source>
</evidence>
<dbReference type="InterPro" id="IPR001352">
    <property type="entry name" value="RNase_HII/HIII"/>
</dbReference>
<dbReference type="Proteomes" id="UP000664800">
    <property type="component" value="Unassembled WGS sequence"/>
</dbReference>
<dbReference type="GO" id="GO:0003723">
    <property type="term" value="F:RNA binding"/>
    <property type="evidence" value="ECO:0007669"/>
    <property type="project" value="UniProtKB-UniRule"/>
</dbReference>
<keyword evidence="12 14" id="KW-0378">Hydrolase</keyword>
<evidence type="ECO:0000313" key="19">
    <source>
        <dbReference type="Proteomes" id="UP000664800"/>
    </source>
</evidence>
<evidence type="ECO:0000256" key="1">
    <source>
        <dbReference type="ARBA" id="ARBA00000077"/>
    </source>
</evidence>
<dbReference type="Gene3D" id="3.30.420.10">
    <property type="entry name" value="Ribonuclease H-like superfamily/Ribonuclease H"/>
    <property type="match status" value="1"/>
</dbReference>
<accession>A0A8I1MZC4</accession>
<dbReference type="GO" id="GO:0030145">
    <property type="term" value="F:manganese ion binding"/>
    <property type="evidence" value="ECO:0007669"/>
    <property type="project" value="UniProtKB-UniRule"/>
</dbReference>
<dbReference type="NCBIfam" id="NF000595">
    <property type="entry name" value="PRK00015.1-3"/>
    <property type="match status" value="1"/>
</dbReference>
<dbReference type="Pfam" id="PF01351">
    <property type="entry name" value="RNase_HII"/>
    <property type="match status" value="1"/>
</dbReference>
<comment type="caution">
    <text evidence="18">The sequence shown here is derived from an EMBL/GenBank/DDBJ whole genome shotgun (WGS) entry which is preliminary data.</text>
</comment>
<dbReference type="GO" id="GO:0032299">
    <property type="term" value="C:ribonuclease H2 complex"/>
    <property type="evidence" value="ECO:0007669"/>
    <property type="project" value="TreeGrafter"/>
</dbReference>
<comment type="subcellular location">
    <subcellularLocation>
        <location evidence="4 14">Cytoplasm</location>
    </subcellularLocation>
</comment>
<keyword evidence="8 14" id="KW-0963">Cytoplasm</keyword>
<dbReference type="PANTHER" id="PTHR10954">
    <property type="entry name" value="RIBONUCLEASE H2 SUBUNIT A"/>
    <property type="match status" value="1"/>
</dbReference>
<comment type="function">
    <text evidence="3 14 16">Endonuclease that specifically degrades the RNA of RNA-DNA hybrids.</text>
</comment>
<evidence type="ECO:0000256" key="9">
    <source>
        <dbReference type="ARBA" id="ARBA00022722"/>
    </source>
</evidence>
<evidence type="ECO:0000256" key="2">
    <source>
        <dbReference type="ARBA" id="ARBA00001946"/>
    </source>
</evidence>
<feature type="binding site" evidence="14 15">
    <location>
        <position position="22"/>
    </location>
    <ligand>
        <name>a divalent metal cation</name>
        <dbReference type="ChEBI" id="CHEBI:60240"/>
    </ligand>
</feature>
<evidence type="ECO:0000256" key="11">
    <source>
        <dbReference type="ARBA" id="ARBA00022759"/>
    </source>
</evidence>
<dbReference type="PROSITE" id="PS51975">
    <property type="entry name" value="RNASE_H_2"/>
    <property type="match status" value="1"/>
</dbReference>
<evidence type="ECO:0000256" key="6">
    <source>
        <dbReference type="ARBA" id="ARBA00012180"/>
    </source>
</evidence>
<comment type="similarity">
    <text evidence="5 14 16">Belongs to the RNase HII family.</text>
</comment>
<evidence type="ECO:0000256" key="12">
    <source>
        <dbReference type="ARBA" id="ARBA00022801"/>
    </source>
</evidence>
<evidence type="ECO:0000256" key="5">
    <source>
        <dbReference type="ARBA" id="ARBA00007383"/>
    </source>
</evidence>
<evidence type="ECO:0000256" key="4">
    <source>
        <dbReference type="ARBA" id="ARBA00004496"/>
    </source>
</evidence>
<evidence type="ECO:0000256" key="10">
    <source>
        <dbReference type="ARBA" id="ARBA00022723"/>
    </source>
</evidence>
<keyword evidence="9 14" id="KW-0540">Nuclease</keyword>
<evidence type="ECO:0000256" key="8">
    <source>
        <dbReference type="ARBA" id="ARBA00022490"/>
    </source>
</evidence>
<dbReference type="GO" id="GO:0004523">
    <property type="term" value="F:RNA-DNA hybrid ribonuclease activity"/>
    <property type="evidence" value="ECO:0007669"/>
    <property type="project" value="UniProtKB-UniRule"/>
</dbReference>
<evidence type="ECO:0000256" key="13">
    <source>
        <dbReference type="ARBA" id="ARBA00023211"/>
    </source>
</evidence>
<dbReference type="NCBIfam" id="NF000596">
    <property type="entry name" value="PRK00015.1-4"/>
    <property type="match status" value="1"/>
</dbReference>
<feature type="domain" description="RNase H type-2" evidence="17">
    <location>
        <begin position="16"/>
        <end position="205"/>
    </location>
</feature>
<dbReference type="EC" id="3.1.26.4" evidence="6 14"/>
<feature type="binding site" evidence="14 15">
    <location>
        <position position="23"/>
    </location>
    <ligand>
        <name>a divalent metal cation</name>
        <dbReference type="ChEBI" id="CHEBI:60240"/>
    </ligand>
</feature>
<comment type="catalytic activity">
    <reaction evidence="1 14 15 16">
        <text>Endonucleolytic cleavage to 5'-phosphomonoester.</text>
        <dbReference type="EC" id="3.1.26.4"/>
    </reaction>
</comment>
<dbReference type="GO" id="GO:0043137">
    <property type="term" value="P:DNA replication, removal of RNA primer"/>
    <property type="evidence" value="ECO:0007669"/>
    <property type="project" value="TreeGrafter"/>
</dbReference>
<sequence>MTQATLFAAEYGAPVALIAGCDEVGRGPWAGPVVAAAVVLDPAHPIAGLADSKLLSARRREELDAQIRAYSLAWSIAESSVEEIDQRNILQATLLAMQRAVAALPCKIDLLLVDGNQTPQVAMPCRAIVGGDAVQPAISAASIIAKVYRDRLMTELAQRYPGYGFERHSGYGTAAHRAALLTLGPCAAHRRSFAPIRRLLAQSIRPPMLKDVVS</sequence>
<evidence type="ECO:0000256" key="14">
    <source>
        <dbReference type="HAMAP-Rule" id="MF_00052"/>
    </source>
</evidence>
<organism evidence="18 19">
    <name type="scientific">Thiomonas arsenitoxydans (strain DSM 22701 / CIP 110005 / 3As)</name>
    <dbReference type="NCBI Taxonomy" id="426114"/>
    <lineage>
        <taxon>Bacteria</taxon>
        <taxon>Pseudomonadati</taxon>
        <taxon>Pseudomonadota</taxon>
        <taxon>Betaproteobacteria</taxon>
        <taxon>Burkholderiales</taxon>
        <taxon>Thiomonas</taxon>
    </lineage>
</organism>
<dbReference type="InterPro" id="IPR036397">
    <property type="entry name" value="RNaseH_sf"/>
</dbReference>
<name>A0A8I1MZC4_THIA3</name>
<keyword evidence="11 14" id="KW-0255">Endonuclease</keyword>
<dbReference type="GO" id="GO:0006298">
    <property type="term" value="P:mismatch repair"/>
    <property type="evidence" value="ECO:0007669"/>
    <property type="project" value="TreeGrafter"/>
</dbReference>
<keyword evidence="10 14" id="KW-0479">Metal-binding</keyword>
<dbReference type="GO" id="GO:0005737">
    <property type="term" value="C:cytoplasm"/>
    <property type="evidence" value="ECO:0007669"/>
    <property type="project" value="UniProtKB-SubCell"/>
</dbReference>
<dbReference type="EMBL" id="JAFKMR010000020">
    <property type="protein sequence ID" value="MBN8744752.1"/>
    <property type="molecule type" value="Genomic_DNA"/>
</dbReference>
<dbReference type="SUPFAM" id="SSF53098">
    <property type="entry name" value="Ribonuclease H-like"/>
    <property type="match status" value="1"/>
</dbReference>
<evidence type="ECO:0000259" key="17">
    <source>
        <dbReference type="PROSITE" id="PS51975"/>
    </source>
</evidence>
<dbReference type="CDD" id="cd07182">
    <property type="entry name" value="RNase_HII_bacteria_HII_like"/>
    <property type="match status" value="1"/>
</dbReference>
<evidence type="ECO:0000256" key="15">
    <source>
        <dbReference type="PROSITE-ProRule" id="PRU01319"/>
    </source>
</evidence>
<reference evidence="18" key="1">
    <citation type="submission" date="2021-02" db="EMBL/GenBank/DDBJ databases">
        <title>Thiocyanate and organic carbon inputs drive convergent selection for specific autotrophic Afipia and Thiobacillus strains within complex microbiomes.</title>
        <authorList>
            <person name="Huddy R.J."/>
            <person name="Sachdeva R."/>
            <person name="Kadzinga F."/>
            <person name="Kantor R.S."/>
            <person name="Harrison S.T.L."/>
            <person name="Banfield J.F."/>
        </authorList>
    </citation>
    <scope>NUCLEOTIDE SEQUENCE</scope>
    <source>
        <strain evidence="18">SCN18_13_7_16_R3_B_64_19</strain>
    </source>
</reference>
<feature type="binding site" evidence="14 15">
    <location>
        <position position="114"/>
    </location>
    <ligand>
        <name>a divalent metal cation</name>
        <dbReference type="ChEBI" id="CHEBI:60240"/>
    </ligand>
</feature>
<evidence type="ECO:0000256" key="16">
    <source>
        <dbReference type="RuleBase" id="RU003515"/>
    </source>
</evidence>
<dbReference type="InterPro" id="IPR024567">
    <property type="entry name" value="RNase_HII/HIII_dom"/>
</dbReference>
<keyword evidence="13 14" id="KW-0464">Manganese</keyword>
<evidence type="ECO:0000313" key="18">
    <source>
        <dbReference type="EMBL" id="MBN8744752.1"/>
    </source>
</evidence>
<proteinExistence type="inferred from homology"/>
<comment type="cofactor">
    <cofactor evidence="14 15">
        <name>Mn(2+)</name>
        <dbReference type="ChEBI" id="CHEBI:29035"/>
    </cofactor>
    <cofactor evidence="14 15">
        <name>Mg(2+)</name>
        <dbReference type="ChEBI" id="CHEBI:18420"/>
    </cofactor>
    <text evidence="14 15">Manganese or magnesium. Binds 1 divalent metal ion per monomer in the absence of substrate. May bind a second metal ion after substrate binding.</text>
</comment>
<evidence type="ECO:0000256" key="7">
    <source>
        <dbReference type="ARBA" id="ARBA00019179"/>
    </source>
</evidence>
<dbReference type="FunFam" id="3.30.420.10:FF:000006">
    <property type="entry name" value="Ribonuclease HII"/>
    <property type="match status" value="1"/>
</dbReference>
<dbReference type="HAMAP" id="MF_00052_B">
    <property type="entry name" value="RNase_HII_B"/>
    <property type="match status" value="1"/>
</dbReference>
<dbReference type="PANTHER" id="PTHR10954:SF18">
    <property type="entry name" value="RIBONUCLEASE HII"/>
    <property type="match status" value="1"/>
</dbReference>
<gene>
    <name evidence="14 18" type="primary">rnhB</name>
    <name evidence="18" type="ORF">J0I24_10650</name>
</gene>
<comment type="cofactor">
    <cofactor evidence="2">
        <name>Mg(2+)</name>
        <dbReference type="ChEBI" id="CHEBI:18420"/>
    </cofactor>
</comment>
<protein>
    <recommendedName>
        <fullName evidence="7 14">Ribonuclease HII</fullName>
        <shortName evidence="14">RNase HII</shortName>
        <ecNumber evidence="6 14">3.1.26.4</ecNumber>
    </recommendedName>
</protein>
<dbReference type="RefSeq" id="WP_276730753.1">
    <property type="nucleotide sequence ID" value="NZ_JAFKMR010000020.1"/>
</dbReference>
<dbReference type="AlphaFoldDB" id="A0A8I1MZC4"/>